<comment type="pathway">
    <text evidence="2">Protein modification; protein glycosylation.</text>
</comment>
<feature type="domain" description="Galactosyltransferase C-terminal" evidence="11">
    <location>
        <begin position="105"/>
        <end position="158"/>
    </location>
</feature>
<evidence type="ECO:0000256" key="8">
    <source>
        <dbReference type="ARBA" id="ARBA00022989"/>
    </source>
</evidence>
<dbReference type="InterPro" id="IPR027995">
    <property type="entry name" value="Galactosyl_T_N"/>
</dbReference>
<dbReference type="GO" id="GO:0005975">
    <property type="term" value="P:carbohydrate metabolic process"/>
    <property type="evidence" value="ECO:0007669"/>
    <property type="project" value="InterPro"/>
</dbReference>
<keyword evidence="5" id="KW-0808">Transferase</keyword>
<keyword evidence="10" id="KW-0325">Glycoprotein</keyword>
<dbReference type="UniPathway" id="UPA00378"/>
<feature type="domain" description="Galactosyltransferase N-terminal" evidence="12">
    <location>
        <begin position="5"/>
        <end position="87"/>
    </location>
</feature>
<sequence>MNIPKIIFIVPYRNREMQQRFFHHHMTSYILKDMNKDDYEIYYIHQKDTRPFNRGAIKNAGFLVMKEKYKENYKDITFVFNDVDNAPLCPDIFNYETNRNEIKHFYGFKHALGGIFSIKGEDFEKTNGFPNFWSWGYEDSDFQTRCVQRGIVINRTEFLPILHKNVLLMHDDIYRVVNRKEFERSTVTKEGYTQITELEYTINEETGFVDITNFKTPYIHDIQGDKVLDLRKGGIPFKKGNKMSMNFL</sequence>
<comment type="similarity">
    <text evidence="3">Belongs to the glycosyltransferase 7 family.</text>
</comment>
<evidence type="ECO:0000256" key="3">
    <source>
        <dbReference type="ARBA" id="ARBA00005735"/>
    </source>
</evidence>
<accession>A0A6C0ISJ6</accession>
<name>A0A6C0ISJ6_9ZZZZ</name>
<proteinExistence type="inferred from homology"/>
<keyword evidence="4" id="KW-0328">Glycosyltransferase</keyword>
<evidence type="ECO:0000256" key="9">
    <source>
        <dbReference type="ARBA" id="ARBA00023136"/>
    </source>
</evidence>
<evidence type="ECO:0000313" key="13">
    <source>
        <dbReference type="EMBL" id="QHT94493.1"/>
    </source>
</evidence>
<dbReference type="GO" id="GO:0005794">
    <property type="term" value="C:Golgi apparatus"/>
    <property type="evidence" value="ECO:0007669"/>
    <property type="project" value="TreeGrafter"/>
</dbReference>
<dbReference type="Gene3D" id="3.90.550.10">
    <property type="entry name" value="Spore Coat Polysaccharide Biosynthesis Protein SpsA, Chain A"/>
    <property type="match status" value="1"/>
</dbReference>
<dbReference type="PANTHER" id="PTHR19300">
    <property type="entry name" value="BETA-1,4-GALACTOSYLTRANSFERASE"/>
    <property type="match status" value="1"/>
</dbReference>
<evidence type="ECO:0000256" key="10">
    <source>
        <dbReference type="ARBA" id="ARBA00023180"/>
    </source>
</evidence>
<keyword evidence="7" id="KW-0735">Signal-anchor</keyword>
<keyword evidence="8" id="KW-1133">Transmembrane helix</keyword>
<dbReference type="InterPro" id="IPR027791">
    <property type="entry name" value="Galactosyl_T_C"/>
</dbReference>
<dbReference type="PANTHER" id="PTHR19300:SF57">
    <property type="entry name" value="BETA-1,4-N-ACETYLGALACTOSAMINYLTRANSFERASE"/>
    <property type="match status" value="1"/>
</dbReference>
<evidence type="ECO:0000259" key="12">
    <source>
        <dbReference type="Pfam" id="PF13733"/>
    </source>
</evidence>
<dbReference type="InterPro" id="IPR029044">
    <property type="entry name" value="Nucleotide-diphossugar_trans"/>
</dbReference>
<evidence type="ECO:0000256" key="7">
    <source>
        <dbReference type="ARBA" id="ARBA00022968"/>
    </source>
</evidence>
<dbReference type="AlphaFoldDB" id="A0A6C0ISJ6"/>
<evidence type="ECO:0000256" key="5">
    <source>
        <dbReference type="ARBA" id="ARBA00022679"/>
    </source>
</evidence>
<dbReference type="GO" id="GO:0016020">
    <property type="term" value="C:membrane"/>
    <property type="evidence" value="ECO:0007669"/>
    <property type="project" value="UniProtKB-SubCell"/>
</dbReference>
<dbReference type="Pfam" id="PF13733">
    <property type="entry name" value="Glyco_transf_7N"/>
    <property type="match status" value="1"/>
</dbReference>
<reference evidence="13" key="1">
    <citation type="journal article" date="2020" name="Nature">
        <title>Giant virus diversity and host interactions through global metagenomics.</title>
        <authorList>
            <person name="Schulz F."/>
            <person name="Roux S."/>
            <person name="Paez-Espino D."/>
            <person name="Jungbluth S."/>
            <person name="Walsh D.A."/>
            <person name="Denef V.J."/>
            <person name="McMahon K.D."/>
            <person name="Konstantinidis K.T."/>
            <person name="Eloe-Fadrosh E.A."/>
            <person name="Kyrpides N.C."/>
            <person name="Woyke T."/>
        </authorList>
    </citation>
    <scope>NUCLEOTIDE SEQUENCE</scope>
    <source>
        <strain evidence="13">GVMAG-M-3300024258-28</strain>
    </source>
</reference>
<dbReference type="EMBL" id="MN740223">
    <property type="protein sequence ID" value="QHT94493.1"/>
    <property type="molecule type" value="Genomic_DNA"/>
</dbReference>
<keyword evidence="9" id="KW-0472">Membrane</keyword>
<evidence type="ECO:0000256" key="6">
    <source>
        <dbReference type="ARBA" id="ARBA00022692"/>
    </source>
</evidence>
<comment type="subcellular location">
    <subcellularLocation>
        <location evidence="1">Membrane</location>
        <topology evidence="1">Single-pass type II membrane protein</topology>
    </subcellularLocation>
</comment>
<keyword evidence="6" id="KW-0812">Transmembrane</keyword>
<organism evidence="13">
    <name type="scientific">viral metagenome</name>
    <dbReference type="NCBI Taxonomy" id="1070528"/>
    <lineage>
        <taxon>unclassified sequences</taxon>
        <taxon>metagenomes</taxon>
        <taxon>organismal metagenomes</taxon>
    </lineage>
</organism>
<dbReference type="Pfam" id="PF02709">
    <property type="entry name" value="Glyco_transf_7C"/>
    <property type="match status" value="1"/>
</dbReference>
<dbReference type="SUPFAM" id="SSF53448">
    <property type="entry name" value="Nucleotide-diphospho-sugar transferases"/>
    <property type="match status" value="1"/>
</dbReference>
<protein>
    <submittedName>
        <fullName evidence="13">Uncharacterized protein</fullName>
    </submittedName>
</protein>
<evidence type="ECO:0000256" key="2">
    <source>
        <dbReference type="ARBA" id="ARBA00004922"/>
    </source>
</evidence>
<dbReference type="PRINTS" id="PR02050">
    <property type="entry name" value="B14GALTRFASE"/>
</dbReference>
<evidence type="ECO:0000256" key="4">
    <source>
        <dbReference type="ARBA" id="ARBA00022676"/>
    </source>
</evidence>
<evidence type="ECO:0000259" key="11">
    <source>
        <dbReference type="Pfam" id="PF02709"/>
    </source>
</evidence>
<dbReference type="GO" id="GO:0008378">
    <property type="term" value="F:galactosyltransferase activity"/>
    <property type="evidence" value="ECO:0007669"/>
    <property type="project" value="TreeGrafter"/>
</dbReference>
<dbReference type="InterPro" id="IPR003859">
    <property type="entry name" value="Galactosyl_T"/>
</dbReference>
<evidence type="ECO:0000256" key="1">
    <source>
        <dbReference type="ARBA" id="ARBA00004606"/>
    </source>
</evidence>